<keyword evidence="6 9" id="KW-1133">Transmembrane helix</keyword>
<dbReference type="AlphaFoldDB" id="A0A4Q7M4K5"/>
<evidence type="ECO:0000256" key="5">
    <source>
        <dbReference type="ARBA" id="ARBA00022970"/>
    </source>
</evidence>
<feature type="transmembrane region" description="Helical" evidence="9">
    <location>
        <begin position="190"/>
        <end position="211"/>
    </location>
</feature>
<evidence type="ECO:0000313" key="11">
    <source>
        <dbReference type="Proteomes" id="UP000293852"/>
    </source>
</evidence>
<dbReference type="GO" id="GO:0022857">
    <property type="term" value="F:transmembrane transporter activity"/>
    <property type="evidence" value="ECO:0007669"/>
    <property type="project" value="InterPro"/>
</dbReference>
<dbReference type="InterPro" id="IPR001851">
    <property type="entry name" value="ABC_transp_permease"/>
</dbReference>
<dbReference type="RefSeq" id="WP_130414352.1">
    <property type="nucleotide sequence ID" value="NZ_SGWX01000001.1"/>
</dbReference>
<accession>A0A4Q7M4K5</accession>
<evidence type="ECO:0000313" key="10">
    <source>
        <dbReference type="EMBL" id="RZS61562.1"/>
    </source>
</evidence>
<name>A0A4Q7M4K5_9MICO</name>
<evidence type="ECO:0000256" key="2">
    <source>
        <dbReference type="ARBA" id="ARBA00022448"/>
    </source>
</evidence>
<evidence type="ECO:0000256" key="7">
    <source>
        <dbReference type="ARBA" id="ARBA00023136"/>
    </source>
</evidence>
<keyword evidence="4 9" id="KW-0812">Transmembrane</keyword>
<dbReference type="OrthoDB" id="9807115at2"/>
<keyword evidence="2" id="KW-0813">Transport</keyword>
<dbReference type="InterPro" id="IPR052157">
    <property type="entry name" value="BCAA_transport_permease"/>
</dbReference>
<proteinExistence type="inferred from homology"/>
<dbReference type="PANTHER" id="PTHR11795">
    <property type="entry name" value="BRANCHED-CHAIN AMINO ACID TRANSPORT SYSTEM PERMEASE PROTEIN LIVH"/>
    <property type="match status" value="1"/>
</dbReference>
<comment type="subcellular location">
    <subcellularLocation>
        <location evidence="1">Cell membrane</location>
        <topology evidence="1">Multi-pass membrane protein</topology>
    </subcellularLocation>
</comment>
<keyword evidence="7 9" id="KW-0472">Membrane</keyword>
<comment type="caution">
    <text evidence="10">The sequence shown here is derived from an EMBL/GenBank/DDBJ whole genome shotgun (WGS) entry which is preliminary data.</text>
</comment>
<keyword evidence="11" id="KW-1185">Reference proteome</keyword>
<evidence type="ECO:0000256" key="1">
    <source>
        <dbReference type="ARBA" id="ARBA00004651"/>
    </source>
</evidence>
<reference evidence="10 11" key="1">
    <citation type="submission" date="2019-02" db="EMBL/GenBank/DDBJ databases">
        <title>Sequencing the genomes of 1000 actinobacteria strains.</title>
        <authorList>
            <person name="Klenk H.-P."/>
        </authorList>
    </citation>
    <scope>NUCLEOTIDE SEQUENCE [LARGE SCALE GENOMIC DNA]</scope>
    <source>
        <strain evidence="10 11">DSM 16932</strain>
    </source>
</reference>
<protein>
    <submittedName>
        <fullName evidence="10">Amino acid/amide ABC transporter membrane protein 1 (HAAT family)</fullName>
    </submittedName>
</protein>
<comment type="similarity">
    <text evidence="8">Belongs to the binding-protein-dependent transport system permease family. LivHM subfamily.</text>
</comment>
<evidence type="ECO:0000256" key="3">
    <source>
        <dbReference type="ARBA" id="ARBA00022475"/>
    </source>
</evidence>
<evidence type="ECO:0000256" key="4">
    <source>
        <dbReference type="ARBA" id="ARBA00022692"/>
    </source>
</evidence>
<gene>
    <name evidence="10" type="ORF">EV386_1869</name>
</gene>
<dbReference type="PANTHER" id="PTHR11795:SF451">
    <property type="entry name" value="ABC TRANSPORTER PERMEASE PROTEIN"/>
    <property type="match status" value="1"/>
</dbReference>
<evidence type="ECO:0000256" key="8">
    <source>
        <dbReference type="ARBA" id="ARBA00037998"/>
    </source>
</evidence>
<feature type="transmembrane region" description="Helical" evidence="9">
    <location>
        <begin position="95"/>
        <end position="115"/>
    </location>
</feature>
<dbReference type="Pfam" id="PF02653">
    <property type="entry name" value="BPD_transp_2"/>
    <property type="match status" value="1"/>
</dbReference>
<dbReference type="EMBL" id="SGWX01000001">
    <property type="protein sequence ID" value="RZS61562.1"/>
    <property type="molecule type" value="Genomic_DNA"/>
</dbReference>
<dbReference type="GO" id="GO:0005886">
    <property type="term" value="C:plasma membrane"/>
    <property type="evidence" value="ECO:0007669"/>
    <property type="project" value="UniProtKB-SubCell"/>
</dbReference>
<feature type="transmembrane region" description="Helical" evidence="9">
    <location>
        <begin position="12"/>
        <end position="28"/>
    </location>
</feature>
<feature type="transmembrane region" description="Helical" evidence="9">
    <location>
        <begin position="60"/>
        <end position="83"/>
    </location>
</feature>
<dbReference type="GO" id="GO:0006865">
    <property type="term" value="P:amino acid transport"/>
    <property type="evidence" value="ECO:0007669"/>
    <property type="project" value="UniProtKB-KW"/>
</dbReference>
<keyword evidence="3" id="KW-1003">Cell membrane</keyword>
<feature type="transmembrane region" description="Helical" evidence="9">
    <location>
        <begin position="141"/>
        <end position="159"/>
    </location>
</feature>
<organism evidence="10 11">
    <name type="scientific">Xylanimonas ulmi</name>
    <dbReference type="NCBI Taxonomy" id="228973"/>
    <lineage>
        <taxon>Bacteria</taxon>
        <taxon>Bacillati</taxon>
        <taxon>Actinomycetota</taxon>
        <taxon>Actinomycetes</taxon>
        <taxon>Micrococcales</taxon>
        <taxon>Promicromonosporaceae</taxon>
        <taxon>Xylanimonas</taxon>
    </lineage>
</organism>
<feature type="transmembrane region" description="Helical" evidence="9">
    <location>
        <begin position="264"/>
        <end position="280"/>
    </location>
</feature>
<sequence length="294" mass="30337">MGLFWQQTLDGVVSGSVYGALALSIVLVHRASGIVNFAQGEMAMLGAFLAWQLISWGAPLYAAAALAMAATFALGVACERLLIAPFRRRSTLFPLVIVTLGLMLLVNSAAGWTWGYQTKEVPKAFGPGAITIAGASVSRQGAGVIVCVIAAAAALYLLFQRTTFGVYLRAASTNAESAALSGIPVGRMLMVGWGLAAALGTLVGLLVAPQLFLHVNMMSPLLIYAFAAATLGGLDSPPGAIVGGLIVGIVENLAGTYVDLIGNEFGQGVAFLLILIVLSVKPEGLFGTRSAVRV</sequence>
<keyword evidence="5" id="KW-0029">Amino-acid transport</keyword>
<evidence type="ECO:0000256" key="6">
    <source>
        <dbReference type="ARBA" id="ARBA00022989"/>
    </source>
</evidence>
<evidence type="ECO:0000256" key="9">
    <source>
        <dbReference type="SAM" id="Phobius"/>
    </source>
</evidence>
<dbReference type="CDD" id="cd06582">
    <property type="entry name" value="TM_PBP1_LivH_like"/>
    <property type="match status" value="1"/>
</dbReference>
<dbReference type="Proteomes" id="UP000293852">
    <property type="component" value="Unassembled WGS sequence"/>
</dbReference>